<protein>
    <submittedName>
        <fullName evidence="2">Uncharacterized protein</fullName>
    </submittedName>
</protein>
<dbReference type="Proteomes" id="UP000433101">
    <property type="component" value="Unassembled WGS sequence"/>
</dbReference>
<accession>A0A7X3LQX9</accession>
<keyword evidence="1" id="KW-0732">Signal</keyword>
<evidence type="ECO:0000256" key="1">
    <source>
        <dbReference type="SAM" id="SignalP"/>
    </source>
</evidence>
<reference evidence="2 3" key="1">
    <citation type="submission" date="2019-12" db="EMBL/GenBank/DDBJ databases">
        <authorList>
            <person name="Li M."/>
        </authorList>
    </citation>
    <scope>NUCLEOTIDE SEQUENCE [LARGE SCALE GENOMIC DNA]</scope>
    <source>
        <strain evidence="2 3">GBMRC 2046</strain>
    </source>
</reference>
<gene>
    <name evidence="2" type="ORF">GR183_00970</name>
</gene>
<feature type="chain" id="PRO_5031037865" evidence="1">
    <location>
        <begin position="21"/>
        <end position="85"/>
    </location>
</feature>
<evidence type="ECO:0000313" key="2">
    <source>
        <dbReference type="EMBL" id="MXN63462.1"/>
    </source>
</evidence>
<keyword evidence="3" id="KW-1185">Reference proteome</keyword>
<dbReference type="EMBL" id="WUMV01000001">
    <property type="protein sequence ID" value="MXN63462.1"/>
    <property type="molecule type" value="Genomic_DNA"/>
</dbReference>
<sequence>MRAKPILNTLAICGLALALAACGSSRFERGASGAGIGGLAGAGVVAAAGGPILAGAAVGALGGAAVGALTSECDIDLGPQRPNRC</sequence>
<dbReference type="RefSeq" id="WP_160773718.1">
    <property type="nucleotide sequence ID" value="NZ_WUMV01000001.1"/>
</dbReference>
<comment type="caution">
    <text evidence="2">The sequence shown here is derived from an EMBL/GenBank/DDBJ whole genome shotgun (WGS) entry which is preliminary data.</text>
</comment>
<organism evidence="2 3">
    <name type="scientific">Stappia sediminis</name>
    <dbReference type="NCBI Taxonomy" id="2692190"/>
    <lineage>
        <taxon>Bacteria</taxon>
        <taxon>Pseudomonadati</taxon>
        <taxon>Pseudomonadota</taxon>
        <taxon>Alphaproteobacteria</taxon>
        <taxon>Hyphomicrobiales</taxon>
        <taxon>Stappiaceae</taxon>
        <taxon>Stappia</taxon>
    </lineage>
</organism>
<feature type="signal peptide" evidence="1">
    <location>
        <begin position="1"/>
        <end position="20"/>
    </location>
</feature>
<dbReference type="PROSITE" id="PS51257">
    <property type="entry name" value="PROKAR_LIPOPROTEIN"/>
    <property type="match status" value="1"/>
</dbReference>
<dbReference type="AlphaFoldDB" id="A0A7X3LQX9"/>
<proteinExistence type="predicted"/>
<name>A0A7X3LQX9_9HYPH</name>
<evidence type="ECO:0000313" key="3">
    <source>
        <dbReference type="Proteomes" id="UP000433101"/>
    </source>
</evidence>